<organism evidence="2 3">
    <name type="scientific">Leptospira ryugenii</name>
    <dbReference type="NCBI Taxonomy" id="1917863"/>
    <lineage>
        <taxon>Bacteria</taxon>
        <taxon>Pseudomonadati</taxon>
        <taxon>Spirochaetota</taxon>
        <taxon>Spirochaetia</taxon>
        <taxon>Leptospirales</taxon>
        <taxon>Leptospiraceae</taxon>
        <taxon>Leptospira</taxon>
    </lineage>
</organism>
<dbReference type="InterPro" id="IPR051532">
    <property type="entry name" value="Ester_Hydrolysis_Enzymes"/>
</dbReference>
<dbReference type="Pfam" id="PF13472">
    <property type="entry name" value="Lipase_GDSL_2"/>
    <property type="match status" value="1"/>
</dbReference>
<reference evidence="2 3" key="1">
    <citation type="submission" date="2018-02" db="EMBL/GenBank/DDBJ databases">
        <title>Novel Leptospira species isolated from soil and water in Japan.</title>
        <authorList>
            <person name="Nakao R."/>
            <person name="Masuzawa T."/>
        </authorList>
    </citation>
    <scope>NUCLEOTIDE SEQUENCE [LARGE SCALE GENOMIC DNA]</scope>
    <source>
        <strain evidence="2 3">YH101</strain>
    </source>
</reference>
<evidence type="ECO:0000313" key="2">
    <source>
        <dbReference type="EMBL" id="GBF51508.1"/>
    </source>
</evidence>
<dbReference type="Proteomes" id="UP000245133">
    <property type="component" value="Unassembled WGS sequence"/>
</dbReference>
<protein>
    <submittedName>
        <fullName evidence="2">GDSL-like protein</fullName>
    </submittedName>
</protein>
<dbReference type="PANTHER" id="PTHR30383">
    <property type="entry name" value="THIOESTERASE 1/PROTEASE 1/LYSOPHOSPHOLIPASE L1"/>
    <property type="match status" value="1"/>
</dbReference>
<dbReference type="AlphaFoldDB" id="A0A2P2E3N5"/>
<gene>
    <name evidence="2" type="ORF">LPTSP4_30460</name>
</gene>
<name>A0A2P2E3N5_9LEPT</name>
<dbReference type="Gene3D" id="3.40.50.1110">
    <property type="entry name" value="SGNH hydrolase"/>
    <property type="match status" value="1"/>
</dbReference>
<dbReference type="RefSeq" id="WP_108977835.1">
    <property type="nucleotide sequence ID" value="NZ_BFBB01000008.1"/>
</dbReference>
<evidence type="ECO:0000259" key="1">
    <source>
        <dbReference type="Pfam" id="PF13472"/>
    </source>
</evidence>
<accession>A0A2P2E3N5</accession>
<feature type="domain" description="SGNH hydrolase-type esterase" evidence="1">
    <location>
        <begin position="40"/>
        <end position="195"/>
    </location>
</feature>
<proteinExistence type="predicted"/>
<comment type="caution">
    <text evidence="2">The sequence shown here is derived from an EMBL/GenBank/DDBJ whole genome shotgun (WGS) entry which is preliminary data.</text>
</comment>
<dbReference type="SUPFAM" id="SSF52266">
    <property type="entry name" value="SGNH hydrolase"/>
    <property type="match status" value="1"/>
</dbReference>
<sequence length="207" mass="23491">MRRYLFVALFFISCYKQNQNDIGVSLALLNQNSTIKISILGDSLSQWSDAFGLKGKLSSRYQITDLSVAGYDTRNWLNDLPRAEQLPTDVWIIELGTNDASYTGTSGFLERYKEILTQLTINKSPYFILSAVPRTKQTGLFESILTNNQRIRELVAENPRYRLADLDLVFQKSGNSENLYPLADPIHPNQLGYDLIGNEYARILLGL</sequence>
<dbReference type="InterPro" id="IPR036514">
    <property type="entry name" value="SGNH_hydro_sf"/>
</dbReference>
<dbReference type="CDD" id="cd00229">
    <property type="entry name" value="SGNH_hydrolase"/>
    <property type="match status" value="1"/>
</dbReference>
<dbReference type="GO" id="GO:0004622">
    <property type="term" value="F:phosphatidylcholine lysophospholipase activity"/>
    <property type="evidence" value="ECO:0007669"/>
    <property type="project" value="TreeGrafter"/>
</dbReference>
<keyword evidence="3" id="KW-1185">Reference proteome</keyword>
<dbReference type="InterPro" id="IPR013830">
    <property type="entry name" value="SGNH_hydro"/>
</dbReference>
<dbReference type="OrthoDB" id="343579at2"/>
<dbReference type="EMBL" id="BFBB01000008">
    <property type="protein sequence ID" value="GBF51508.1"/>
    <property type="molecule type" value="Genomic_DNA"/>
</dbReference>
<evidence type="ECO:0000313" key="3">
    <source>
        <dbReference type="Proteomes" id="UP000245133"/>
    </source>
</evidence>
<dbReference type="PANTHER" id="PTHR30383:SF5">
    <property type="entry name" value="SGNH HYDROLASE-TYPE ESTERASE DOMAIN-CONTAINING PROTEIN"/>
    <property type="match status" value="1"/>
</dbReference>